<feature type="compositionally biased region" description="Low complexity" evidence="1">
    <location>
        <begin position="45"/>
        <end position="60"/>
    </location>
</feature>
<gene>
    <name evidence="2" type="ORF">ACJMK2_026901</name>
</gene>
<organism evidence="2 3">
    <name type="scientific">Sinanodonta woodiana</name>
    <name type="common">Chinese pond mussel</name>
    <name type="synonym">Anodonta woodiana</name>
    <dbReference type="NCBI Taxonomy" id="1069815"/>
    <lineage>
        <taxon>Eukaryota</taxon>
        <taxon>Metazoa</taxon>
        <taxon>Spiralia</taxon>
        <taxon>Lophotrochozoa</taxon>
        <taxon>Mollusca</taxon>
        <taxon>Bivalvia</taxon>
        <taxon>Autobranchia</taxon>
        <taxon>Heteroconchia</taxon>
        <taxon>Palaeoheterodonta</taxon>
        <taxon>Unionida</taxon>
        <taxon>Unionoidea</taxon>
        <taxon>Unionidae</taxon>
        <taxon>Unioninae</taxon>
        <taxon>Sinanodonta</taxon>
    </lineage>
</organism>
<keyword evidence="3" id="KW-1185">Reference proteome</keyword>
<feature type="compositionally biased region" description="Acidic residues" evidence="1">
    <location>
        <begin position="64"/>
        <end position="75"/>
    </location>
</feature>
<sequence>MPMSSSNDGSSTVASPSETTINDIDIFSSGDEEIETVQTTDELVSIPSSEITSTMSSLSIQSDVDLDGEDDENEKEEAKPATVAPVESLETVPDVESPSLTQDVDEVNKSDANEGVEQVMATDLSMSSSYDQASTVASQSDVDRYNF</sequence>
<feature type="compositionally biased region" description="Polar residues" evidence="1">
    <location>
        <begin position="1"/>
        <end position="22"/>
    </location>
</feature>
<proteinExistence type="predicted"/>
<feature type="compositionally biased region" description="Polar residues" evidence="1">
    <location>
        <begin position="124"/>
        <end position="140"/>
    </location>
</feature>
<dbReference type="EMBL" id="JBJQND010000002">
    <property type="protein sequence ID" value="KAL3886945.1"/>
    <property type="molecule type" value="Genomic_DNA"/>
</dbReference>
<accession>A0ABD3XPN3</accession>
<comment type="caution">
    <text evidence="2">The sequence shown here is derived from an EMBL/GenBank/DDBJ whole genome shotgun (WGS) entry which is preliminary data.</text>
</comment>
<evidence type="ECO:0000256" key="1">
    <source>
        <dbReference type="SAM" id="MobiDB-lite"/>
    </source>
</evidence>
<dbReference type="AlphaFoldDB" id="A0ABD3XPN3"/>
<feature type="region of interest" description="Disordered" evidence="1">
    <location>
        <begin position="123"/>
        <end position="147"/>
    </location>
</feature>
<dbReference type="Proteomes" id="UP001634394">
    <property type="component" value="Unassembled WGS sequence"/>
</dbReference>
<name>A0ABD3XPN3_SINWO</name>
<reference evidence="2 3" key="1">
    <citation type="submission" date="2024-11" db="EMBL/GenBank/DDBJ databases">
        <title>Chromosome-level genome assembly of the freshwater bivalve Anodonta woodiana.</title>
        <authorList>
            <person name="Chen X."/>
        </authorList>
    </citation>
    <scope>NUCLEOTIDE SEQUENCE [LARGE SCALE GENOMIC DNA]</scope>
    <source>
        <strain evidence="2">MN2024</strain>
        <tissue evidence="2">Gills</tissue>
    </source>
</reference>
<evidence type="ECO:0000313" key="2">
    <source>
        <dbReference type="EMBL" id="KAL3886945.1"/>
    </source>
</evidence>
<evidence type="ECO:0000313" key="3">
    <source>
        <dbReference type="Proteomes" id="UP001634394"/>
    </source>
</evidence>
<feature type="region of interest" description="Disordered" evidence="1">
    <location>
        <begin position="1"/>
        <end position="85"/>
    </location>
</feature>
<protein>
    <submittedName>
        <fullName evidence="2">Uncharacterized protein</fullName>
    </submittedName>
</protein>